<organism evidence="5 6">
    <name type="scientific">Stackebrandtia endophytica</name>
    <dbReference type="NCBI Taxonomy" id="1496996"/>
    <lineage>
        <taxon>Bacteria</taxon>
        <taxon>Bacillati</taxon>
        <taxon>Actinomycetota</taxon>
        <taxon>Actinomycetes</taxon>
        <taxon>Glycomycetales</taxon>
        <taxon>Glycomycetaceae</taxon>
        <taxon>Stackebrandtia</taxon>
    </lineage>
</organism>
<evidence type="ECO:0000313" key="6">
    <source>
        <dbReference type="Proteomes" id="UP000317043"/>
    </source>
</evidence>
<dbReference type="PANTHER" id="PTHR12993">
    <property type="entry name" value="N-ACETYLGLUCOSAMINYL-PHOSPHATIDYLINOSITOL DE-N-ACETYLASE-RELATED"/>
    <property type="match status" value="1"/>
</dbReference>
<comment type="caution">
    <text evidence="5">The sequence shown here is derived from an EMBL/GenBank/DDBJ whole genome shotgun (WGS) entry which is preliminary data.</text>
</comment>
<dbReference type="RefSeq" id="WP_142042640.1">
    <property type="nucleotide sequence ID" value="NZ_JBHTGS010000004.1"/>
</dbReference>
<dbReference type="InterPro" id="IPR003737">
    <property type="entry name" value="GlcNAc_PI_deacetylase-related"/>
</dbReference>
<keyword evidence="3 4" id="KW-0862">Zinc</keyword>
<dbReference type="InterPro" id="IPR024078">
    <property type="entry name" value="LmbE-like_dom_sf"/>
</dbReference>
<name>A0A543B0I1_9ACTN</name>
<dbReference type="GO" id="GO:0008270">
    <property type="term" value="F:zinc ion binding"/>
    <property type="evidence" value="ECO:0007669"/>
    <property type="project" value="UniProtKB-UniRule"/>
</dbReference>
<sequence>MTEISAGYRVVFVHAHPDDETVGTGATIAHYAHRDDTHVTLVTCTLGEEGEVHVPELAKLAVTDADQLGGYRLVEWQRACDRLGVTDRRMLGGIGTWRDSGMMGLPANDHPRAFWGADVDTAAADLVAVLREVRPQVLVTYDPDGFYGHPDHIQAHRVSVAAVRLAADEQFRPDLGAPHRVAKFYWTTVLKSSLAEGFEAFKESQDNPFAGITDPDDLPFGVNDDEATTQIVATGYGDHKLAALREHATQVPPDNWVYVLAAKLGADAVTTEHYILVDGERGKGFGTHNWENDLFAGVDRHHT</sequence>
<dbReference type="NCBIfam" id="TIGR03445">
    <property type="entry name" value="mycothiol_MshB"/>
    <property type="match status" value="1"/>
</dbReference>
<keyword evidence="2 4" id="KW-0378">Hydrolase</keyword>
<proteinExistence type="inferred from homology"/>
<dbReference type="OrthoDB" id="158614at2"/>
<dbReference type="AlphaFoldDB" id="A0A543B0I1"/>
<dbReference type="PANTHER" id="PTHR12993:SF26">
    <property type="entry name" value="1D-MYO-INOSITOL 2-ACETAMIDO-2-DEOXY-ALPHA-D-GLUCOPYRANOSIDE DEACETYLASE"/>
    <property type="match status" value="1"/>
</dbReference>
<dbReference type="GO" id="GO:0035595">
    <property type="term" value="F:N-acetylglucosaminylinositol deacetylase activity"/>
    <property type="evidence" value="ECO:0007669"/>
    <property type="project" value="UniProtKB-EC"/>
</dbReference>
<dbReference type="InParanoid" id="A0A543B0I1"/>
<evidence type="ECO:0000313" key="5">
    <source>
        <dbReference type="EMBL" id="TQL78343.1"/>
    </source>
</evidence>
<comment type="cofactor">
    <cofactor evidence="4">
        <name>Zn(2+)</name>
        <dbReference type="ChEBI" id="CHEBI:29105"/>
    </cofactor>
    <text evidence="4">Binds 1 zinc ion per subunit.</text>
</comment>
<feature type="binding site" evidence="4">
    <location>
        <position position="152"/>
    </location>
    <ligand>
        <name>Zn(2+)</name>
        <dbReference type="ChEBI" id="CHEBI:29105"/>
    </ligand>
</feature>
<dbReference type="Pfam" id="PF02585">
    <property type="entry name" value="PIG-L"/>
    <property type="match status" value="1"/>
</dbReference>
<keyword evidence="6" id="KW-1185">Reference proteome</keyword>
<gene>
    <name evidence="4" type="primary">mshB</name>
    <name evidence="5" type="ORF">FB566_3926</name>
</gene>
<reference evidence="5 6" key="1">
    <citation type="submission" date="2019-06" db="EMBL/GenBank/DDBJ databases">
        <title>Sequencing the genomes of 1000 actinobacteria strains.</title>
        <authorList>
            <person name="Klenk H.-P."/>
        </authorList>
    </citation>
    <scope>NUCLEOTIDE SEQUENCE [LARGE SCALE GENOMIC DNA]</scope>
    <source>
        <strain evidence="5 6">DSM 45928</strain>
    </source>
</reference>
<evidence type="ECO:0000256" key="1">
    <source>
        <dbReference type="ARBA" id="ARBA00022723"/>
    </source>
</evidence>
<dbReference type="InterPro" id="IPR017810">
    <property type="entry name" value="Mycothiol_biosynthesis_MshB"/>
</dbReference>
<protein>
    <recommendedName>
        <fullName evidence="4">1D-myo-inositol 2-acetamido-2-deoxy-alpha-D-glucopyranoside deacetylase</fullName>
        <shortName evidence="4">GlcNAc-Ins deacetylase</shortName>
        <ecNumber evidence="4">3.5.1.103</ecNumber>
    </recommendedName>
    <alternativeName>
        <fullName evidence="4">N-acetyl-1-D-myo-inositol-2-amino-2-deoxy-alpha-D-glucopyranoside deacetylase</fullName>
    </alternativeName>
</protein>
<dbReference type="EMBL" id="VFOW01000001">
    <property type="protein sequence ID" value="TQL78343.1"/>
    <property type="molecule type" value="Genomic_DNA"/>
</dbReference>
<comment type="similarity">
    <text evidence="4">Belongs to the MshB deacetylase family.</text>
</comment>
<feature type="binding site" evidence="4">
    <location>
        <position position="19"/>
    </location>
    <ligand>
        <name>Zn(2+)</name>
        <dbReference type="ChEBI" id="CHEBI:29105"/>
    </ligand>
</feature>
<evidence type="ECO:0000256" key="3">
    <source>
        <dbReference type="ARBA" id="ARBA00022833"/>
    </source>
</evidence>
<accession>A0A543B0I1</accession>
<evidence type="ECO:0000256" key="4">
    <source>
        <dbReference type="HAMAP-Rule" id="MF_01696"/>
    </source>
</evidence>
<feature type="binding site" evidence="4">
    <location>
        <position position="16"/>
    </location>
    <ligand>
        <name>Zn(2+)</name>
        <dbReference type="ChEBI" id="CHEBI:29105"/>
    </ligand>
</feature>
<dbReference type="GO" id="GO:0010125">
    <property type="term" value="P:mycothiol biosynthetic process"/>
    <property type="evidence" value="ECO:0007669"/>
    <property type="project" value="UniProtKB-UniRule"/>
</dbReference>
<dbReference type="SUPFAM" id="SSF102588">
    <property type="entry name" value="LmbE-like"/>
    <property type="match status" value="1"/>
</dbReference>
<evidence type="ECO:0000256" key="2">
    <source>
        <dbReference type="ARBA" id="ARBA00022801"/>
    </source>
</evidence>
<keyword evidence="1 4" id="KW-0479">Metal-binding</keyword>
<dbReference type="Gene3D" id="3.40.50.10320">
    <property type="entry name" value="LmbE-like"/>
    <property type="match status" value="1"/>
</dbReference>
<dbReference type="Proteomes" id="UP000317043">
    <property type="component" value="Unassembled WGS sequence"/>
</dbReference>
<comment type="function">
    <text evidence="4">Catalyzes the deacetylation of 1D-myo-inositol 2-acetamido-2-deoxy-alpha-D-glucopyranoside (GlcNAc-Ins) in the mycothiol biosynthesis pathway.</text>
</comment>
<dbReference type="EC" id="3.5.1.103" evidence="4"/>
<comment type="catalytic activity">
    <reaction evidence="4">
        <text>1D-myo-inositol 2-acetamido-2-deoxy-alpha-D-glucopyranoside + H2O = 1D-myo-inositol 2-amino-2-deoxy-alpha-D-glucopyranoside + acetate</text>
        <dbReference type="Rhea" id="RHEA:26180"/>
        <dbReference type="ChEBI" id="CHEBI:15377"/>
        <dbReference type="ChEBI" id="CHEBI:30089"/>
        <dbReference type="ChEBI" id="CHEBI:52442"/>
        <dbReference type="ChEBI" id="CHEBI:58886"/>
        <dbReference type="EC" id="3.5.1.103"/>
    </reaction>
</comment>
<dbReference type="HAMAP" id="MF_01696">
    <property type="entry name" value="MshB"/>
    <property type="match status" value="1"/>
</dbReference>